<evidence type="ECO:0000259" key="1">
    <source>
        <dbReference type="Pfam" id="PF03478"/>
    </source>
</evidence>
<keyword evidence="3" id="KW-1185">Reference proteome</keyword>
<evidence type="ECO:0000313" key="2">
    <source>
        <dbReference type="EMBL" id="CDY63694.1"/>
    </source>
</evidence>
<feature type="domain" description="KIB1-4 beta-propeller" evidence="1">
    <location>
        <begin position="192"/>
        <end position="273"/>
    </location>
</feature>
<dbReference type="PANTHER" id="PTHR31681:SF114">
    <property type="entry name" value="DUF295 DOMAIN-CONTAINING PROTEIN"/>
    <property type="match status" value="1"/>
</dbReference>
<dbReference type="EMBL" id="LK034338">
    <property type="protein sequence ID" value="CDY63694.1"/>
    <property type="molecule type" value="Genomic_DNA"/>
</dbReference>
<reference evidence="2 3" key="1">
    <citation type="journal article" date="2014" name="Science">
        <title>Plant genetics. Early allopolyploid evolution in the post-Neolithic Brassica napus oilseed genome.</title>
        <authorList>
            <person name="Chalhoub B."/>
            <person name="Denoeud F."/>
            <person name="Liu S."/>
            <person name="Parkin I.A."/>
            <person name="Tang H."/>
            <person name="Wang X."/>
            <person name="Chiquet J."/>
            <person name="Belcram H."/>
            <person name="Tong C."/>
            <person name="Samans B."/>
            <person name="Correa M."/>
            <person name="Da Silva C."/>
            <person name="Just J."/>
            <person name="Falentin C."/>
            <person name="Koh C.S."/>
            <person name="Le Clainche I."/>
            <person name="Bernard M."/>
            <person name="Bento P."/>
            <person name="Noel B."/>
            <person name="Labadie K."/>
            <person name="Alberti A."/>
            <person name="Charles M."/>
            <person name="Arnaud D."/>
            <person name="Guo H."/>
            <person name="Daviaud C."/>
            <person name="Alamery S."/>
            <person name="Jabbari K."/>
            <person name="Zhao M."/>
            <person name="Edger P.P."/>
            <person name="Chelaifa H."/>
            <person name="Tack D."/>
            <person name="Lassalle G."/>
            <person name="Mestiri I."/>
            <person name="Schnel N."/>
            <person name="Le Paslier M.C."/>
            <person name="Fan G."/>
            <person name="Renault V."/>
            <person name="Bayer P.E."/>
            <person name="Golicz A.A."/>
            <person name="Manoli S."/>
            <person name="Lee T.H."/>
            <person name="Thi V.H."/>
            <person name="Chalabi S."/>
            <person name="Hu Q."/>
            <person name="Fan C."/>
            <person name="Tollenaere R."/>
            <person name="Lu Y."/>
            <person name="Battail C."/>
            <person name="Shen J."/>
            <person name="Sidebottom C.H."/>
            <person name="Wang X."/>
            <person name="Canaguier A."/>
            <person name="Chauveau A."/>
            <person name="Berard A."/>
            <person name="Deniot G."/>
            <person name="Guan M."/>
            <person name="Liu Z."/>
            <person name="Sun F."/>
            <person name="Lim Y.P."/>
            <person name="Lyons E."/>
            <person name="Town C.D."/>
            <person name="Bancroft I."/>
            <person name="Wang X."/>
            <person name="Meng J."/>
            <person name="Ma J."/>
            <person name="Pires J.C."/>
            <person name="King G.J."/>
            <person name="Brunel D."/>
            <person name="Delourme R."/>
            <person name="Renard M."/>
            <person name="Aury J.M."/>
            <person name="Adams K.L."/>
            <person name="Batley J."/>
            <person name="Snowdon R.J."/>
            <person name="Tost J."/>
            <person name="Edwards D."/>
            <person name="Zhou Y."/>
            <person name="Hua W."/>
            <person name="Sharpe A.G."/>
            <person name="Paterson A.H."/>
            <person name="Guan C."/>
            <person name="Wincker P."/>
        </authorList>
    </citation>
    <scope>NUCLEOTIDE SEQUENCE [LARGE SCALE GENOMIC DNA]</scope>
    <source>
        <strain evidence="3">cv. Darmor-bzh</strain>
    </source>
</reference>
<dbReference type="OMA" id="FDENVCI"/>
<name>A0A078JCB5_BRANA</name>
<dbReference type="Gramene" id="CDY63694">
    <property type="protein sequence ID" value="CDY63694"/>
    <property type="gene ID" value="GSBRNA2T00039547001"/>
</dbReference>
<gene>
    <name evidence="2" type="primary">BnaCnng42460D</name>
    <name evidence="2" type="ORF">GSBRNA2T00039547001</name>
</gene>
<dbReference type="PaxDb" id="3708-A0A078JCB5"/>
<organism evidence="2 3">
    <name type="scientific">Brassica napus</name>
    <name type="common">Rape</name>
    <dbReference type="NCBI Taxonomy" id="3708"/>
    <lineage>
        <taxon>Eukaryota</taxon>
        <taxon>Viridiplantae</taxon>
        <taxon>Streptophyta</taxon>
        <taxon>Embryophyta</taxon>
        <taxon>Tracheophyta</taxon>
        <taxon>Spermatophyta</taxon>
        <taxon>Magnoliopsida</taxon>
        <taxon>eudicotyledons</taxon>
        <taxon>Gunneridae</taxon>
        <taxon>Pentapetalae</taxon>
        <taxon>rosids</taxon>
        <taxon>malvids</taxon>
        <taxon>Brassicales</taxon>
        <taxon>Brassicaceae</taxon>
        <taxon>Brassiceae</taxon>
        <taxon>Brassica</taxon>
    </lineage>
</organism>
<accession>A0A078JCB5</accession>
<dbReference type="InterPro" id="IPR005174">
    <property type="entry name" value="KIB1-4_b-propeller"/>
</dbReference>
<dbReference type="Proteomes" id="UP000028999">
    <property type="component" value="Unassembled WGS sequence"/>
</dbReference>
<feature type="domain" description="KIB1-4 beta-propeller" evidence="1">
    <location>
        <begin position="74"/>
        <end position="167"/>
    </location>
</feature>
<protein>
    <submittedName>
        <fullName evidence="2">BnaCnng42460D protein</fullName>
    </submittedName>
</protein>
<evidence type="ECO:0000313" key="3">
    <source>
        <dbReference type="Proteomes" id="UP000028999"/>
    </source>
</evidence>
<dbReference type="PANTHER" id="PTHR31681">
    <property type="entry name" value="C2H2-LIKE ZINC FINGER PROTEIN"/>
    <property type="match status" value="1"/>
</dbReference>
<dbReference type="Pfam" id="PF03478">
    <property type="entry name" value="Beta-prop_KIB1-4"/>
    <property type="match status" value="2"/>
</dbReference>
<dbReference type="AlphaFoldDB" id="A0A078JCB5"/>
<proteinExistence type="predicted"/>
<sequence>MSLFLRRLGKLCHGKPAGAVRKRSSLLLSSNSYSSSSLLQTPPCFVLTVAPCGEDLGKLVIIKANEFFTITDLEKKLVGASNGWVATLKDGGIVRLQDDLNPFASDTNPKRIPLPPLVTLPRSQTQMITNMAMSSSSPEDEDCVVSLKFFGPQLSFCRPGETRHVSHSRVWGIPYWIVGCPHRQEEQTQSGTTGETFLVKLYRRPWASGSEKMQTKALMVFKIDDEGNAVYTQDIGDLCIFISKSEPFCVPASSFPGMTSNRVDFLDFDENVCISVPDSNIIGGNCPYLAPYHIPPQTIV</sequence>